<dbReference type="AlphaFoldDB" id="A0A7J0FL34"/>
<accession>A0A7J0FL34</accession>
<gene>
    <name evidence="2" type="ORF">Acr_13g0008150</name>
</gene>
<evidence type="ECO:0000313" key="3">
    <source>
        <dbReference type="Proteomes" id="UP000585474"/>
    </source>
</evidence>
<proteinExistence type="predicted"/>
<feature type="compositionally biased region" description="Basic and acidic residues" evidence="1">
    <location>
        <begin position="76"/>
        <end position="92"/>
    </location>
</feature>
<reference evidence="2 3" key="1">
    <citation type="submission" date="2019-07" db="EMBL/GenBank/DDBJ databases">
        <title>De Novo Assembly of kiwifruit Actinidia rufa.</title>
        <authorList>
            <person name="Sugita-Konishi S."/>
            <person name="Sato K."/>
            <person name="Mori E."/>
            <person name="Abe Y."/>
            <person name="Kisaki G."/>
            <person name="Hamano K."/>
            <person name="Suezawa K."/>
            <person name="Otani M."/>
            <person name="Fukuda T."/>
            <person name="Manabe T."/>
            <person name="Gomi K."/>
            <person name="Tabuchi M."/>
            <person name="Akimitsu K."/>
            <person name="Kataoka I."/>
        </authorList>
    </citation>
    <scope>NUCLEOTIDE SEQUENCE [LARGE SCALE GENOMIC DNA]</scope>
    <source>
        <strain evidence="3">cv. Fuchu</strain>
    </source>
</reference>
<name>A0A7J0FL34_9ERIC</name>
<feature type="region of interest" description="Disordered" evidence="1">
    <location>
        <begin position="76"/>
        <end position="98"/>
    </location>
</feature>
<dbReference type="EMBL" id="BJWL01000013">
    <property type="protein sequence ID" value="GFY99414.1"/>
    <property type="molecule type" value="Genomic_DNA"/>
</dbReference>
<organism evidence="2 3">
    <name type="scientific">Actinidia rufa</name>
    <dbReference type="NCBI Taxonomy" id="165716"/>
    <lineage>
        <taxon>Eukaryota</taxon>
        <taxon>Viridiplantae</taxon>
        <taxon>Streptophyta</taxon>
        <taxon>Embryophyta</taxon>
        <taxon>Tracheophyta</taxon>
        <taxon>Spermatophyta</taxon>
        <taxon>Magnoliopsida</taxon>
        <taxon>eudicotyledons</taxon>
        <taxon>Gunneridae</taxon>
        <taxon>Pentapetalae</taxon>
        <taxon>asterids</taxon>
        <taxon>Ericales</taxon>
        <taxon>Actinidiaceae</taxon>
        <taxon>Actinidia</taxon>
    </lineage>
</organism>
<keyword evidence="3" id="KW-1185">Reference proteome</keyword>
<evidence type="ECO:0000256" key="1">
    <source>
        <dbReference type="SAM" id="MobiDB-lite"/>
    </source>
</evidence>
<sequence length="98" mass="11060">MVIDAIIELPMVISPIIGELMVTRGTMEGLMVTGGIVGKGKETSIMWCSHIAVTTEDEATRRKAQEEWEKERKAWEARRNAREEEGKEDDKITILTTL</sequence>
<protein>
    <submittedName>
        <fullName evidence="2">Uncharacterized protein</fullName>
    </submittedName>
</protein>
<comment type="caution">
    <text evidence="2">The sequence shown here is derived from an EMBL/GenBank/DDBJ whole genome shotgun (WGS) entry which is preliminary data.</text>
</comment>
<evidence type="ECO:0000313" key="2">
    <source>
        <dbReference type="EMBL" id="GFY99414.1"/>
    </source>
</evidence>
<dbReference type="Proteomes" id="UP000585474">
    <property type="component" value="Unassembled WGS sequence"/>
</dbReference>